<dbReference type="Pfam" id="PF09578">
    <property type="entry name" value="Spore_YabQ"/>
    <property type="match status" value="1"/>
</dbReference>
<sequence>MLGIGKEAIIFLYAGLSGAVIFFSYGVLRLLRNLIRHHIVVINLEDFFYWVGVSVYLFRQMYKTTYGSIRWFFILGVVCGIVLANFMLSLAKRMYKKFLKRLEKKGKSR</sequence>
<protein>
    <submittedName>
        <fullName evidence="2">Spore cortex protein YabQ</fullName>
    </submittedName>
</protein>
<keyword evidence="3" id="KW-1185">Reference proteome</keyword>
<feature type="transmembrane region" description="Helical" evidence="1">
    <location>
        <begin position="40"/>
        <end position="59"/>
    </location>
</feature>
<dbReference type="InterPro" id="IPR019074">
    <property type="entry name" value="YabQ"/>
</dbReference>
<evidence type="ECO:0000256" key="1">
    <source>
        <dbReference type="SAM" id="Phobius"/>
    </source>
</evidence>
<feature type="transmembrane region" description="Helical" evidence="1">
    <location>
        <begin position="71"/>
        <end position="91"/>
    </location>
</feature>
<feature type="transmembrane region" description="Helical" evidence="1">
    <location>
        <begin position="6"/>
        <end position="28"/>
    </location>
</feature>
<dbReference type="EMBL" id="SLZZ01000013">
    <property type="protein sequence ID" value="TCS78115.1"/>
    <property type="molecule type" value="Genomic_DNA"/>
</dbReference>
<evidence type="ECO:0000313" key="3">
    <source>
        <dbReference type="Proteomes" id="UP000295726"/>
    </source>
</evidence>
<reference evidence="2 3" key="1">
    <citation type="submission" date="2019-03" db="EMBL/GenBank/DDBJ databases">
        <title>Genomic Encyclopedia of Type Strains, Phase IV (KMG-IV): sequencing the most valuable type-strain genomes for metagenomic binning, comparative biology and taxonomic classification.</title>
        <authorList>
            <person name="Goeker M."/>
        </authorList>
    </citation>
    <scope>NUCLEOTIDE SEQUENCE [LARGE SCALE GENOMIC DNA]</scope>
    <source>
        <strain evidence="2 3">DSM 29489</strain>
    </source>
</reference>
<name>A0A4R3K5S4_9FIRM</name>
<organism evidence="2 3">
    <name type="scientific">Muricomes intestini</name>
    <dbReference type="NCBI Taxonomy" id="1796634"/>
    <lineage>
        <taxon>Bacteria</taxon>
        <taxon>Bacillati</taxon>
        <taxon>Bacillota</taxon>
        <taxon>Clostridia</taxon>
        <taxon>Lachnospirales</taxon>
        <taxon>Lachnospiraceae</taxon>
        <taxon>Muricomes</taxon>
    </lineage>
</organism>
<accession>A0A4R3K5S4</accession>
<dbReference type="NCBIfam" id="TIGR02893">
    <property type="entry name" value="spore_yabQ"/>
    <property type="match status" value="1"/>
</dbReference>
<evidence type="ECO:0000313" key="2">
    <source>
        <dbReference type="EMBL" id="TCS78115.1"/>
    </source>
</evidence>
<keyword evidence="1" id="KW-1133">Transmembrane helix</keyword>
<gene>
    <name evidence="2" type="ORF">EDD59_11374</name>
</gene>
<keyword evidence="1" id="KW-0472">Membrane</keyword>
<dbReference type="AlphaFoldDB" id="A0A4R3K5S4"/>
<proteinExistence type="predicted"/>
<comment type="caution">
    <text evidence="2">The sequence shown here is derived from an EMBL/GenBank/DDBJ whole genome shotgun (WGS) entry which is preliminary data.</text>
</comment>
<keyword evidence="1" id="KW-0812">Transmembrane</keyword>
<dbReference type="Proteomes" id="UP000295726">
    <property type="component" value="Unassembled WGS sequence"/>
</dbReference>